<dbReference type="RefSeq" id="WP_249060897.1">
    <property type="nucleotide sequence ID" value="NZ_JALZWP010000032.1"/>
</dbReference>
<dbReference type="InterPro" id="IPR000055">
    <property type="entry name" value="Restrct_endonuc_typeI_TRD"/>
</dbReference>
<dbReference type="GO" id="GO:0016787">
    <property type="term" value="F:hydrolase activity"/>
    <property type="evidence" value="ECO:0007669"/>
    <property type="project" value="UniProtKB-KW"/>
</dbReference>
<evidence type="ECO:0000313" key="5">
    <source>
        <dbReference type="EMBL" id="MCL1630242.1"/>
    </source>
</evidence>
<keyword evidence="5" id="KW-0378">Hydrolase</keyword>
<evidence type="ECO:0000313" key="6">
    <source>
        <dbReference type="Proteomes" id="UP001202550"/>
    </source>
</evidence>
<dbReference type="PANTHER" id="PTHR43140:SF1">
    <property type="entry name" value="TYPE I RESTRICTION ENZYME ECOKI SPECIFICITY SUBUNIT"/>
    <property type="match status" value="1"/>
</dbReference>
<dbReference type="GO" id="GO:0004519">
    <property type="term" value="F:endonuclease activity"/>
    <property type="evidence" value="ECO:0007669"/>
    <property type="project" value="UniProtKB-KW"/>
</dbReference>
<reference evidence="5 6" key="1">
    <citation type="submission" date="2022-05" db="EMBL/GenBank/DDBJ databases">
        <title>Seasonal and diel survey of microbial diversity of the Tyrrhenian coast.</title>
        <authorList>
            <person name="Gattoni G."/>
            <person name="Corral P."/>
        </authorList>
    </citation>
    <scope>NUCLEOTIDE SEQUENCE [LARGE SCALE GENOMIC DNA]</scope>
    <source>
        <strain evidence="5 6">V10</strain>
    </source>
</reference>
<sequence>MKDLEREGWKEVSLGDVCDIYQPKTISSKQMVPDGPYPVFGANGVIGRYTEYNHEESQLLVTCRGATCGSVNISDPFSWITGNAMVVRPKVTDLSLRYVEYFFRGAVDLNGVITGAAQPQITRKSLAPVRIGYPPLEEQQRIVAVLDEAFEGLARARAHAEANLQNARELLALIFEHELLKHRDVSIQTTIGEVCTGFEYGTSSKSQPKGKMPVLRMGNLQSGEIDWSDLVYTDSDADIEKLKLIDGDVLFNRTNSLEHVGKTAIYRGDMPAIFAGYLIRVHYDKSNLLPDFLNMFLNSKSARDYGRSISGKSVNQANISASKLKTYPIILPSVRAQEEIVRMMESLRGPLKDLEVTYDVKMQDLDDLRQSLLQKAFAGELT</sequence>
<accession>A0ABT0M5U9</accession>
<dbReference type="EMBL" id="JALZWP010000032">
    <property type="protein sequence ID" value="MCL1630242.1"/>
    <property type="molecule type" value="Genomic_DNA"/>
</dbReference>
<feature type="domain" description="Type I restriction modification DNA specificity" evidence="4">
    <location>
        <begin position="7"/>
        <end position="148"/>
    </location>
</feature>
<dbReference type="Proteomes" id="UP001202550">
    <property type="component" value="Unassembled WGS sequence"/>
</dbReference>
<dbReference type="InterPro" id="IPR044946">
    <property type="entry name" value="Restrct_endonuc_typeI_TRD_sf"/>
</dbReference>
<dbReference type="SUPFAM" id="SSF116734">
    <property type="entry name" value="DNA methylase specificity domain"/>
    <property type="match status" value="2"/>
</dbReference>
<evidence type="ECO:0000256" key="3">
    <source>
        <dbReference type="ARBA" id="ARBA00023125"/>
    </source>
</evidence>
<evidence type="ECO:0000256" key="2">
    <source>
        <dbReference type="ARBA" id="ARBA00022747"/>
    </source>
</evidence>
<dbReference type="Pfam" id="PF01420">
    <property type="entry name" value="Methylase_S"/>
    <property type="match status" value="2"/>
</dbReference>
<dbReference type="InterPro" id="IPR051212">
    <property type="entry name" value="Type-I_RE_S_subunit"/>
</dbReference>
<comment type="caution">
    <text evidence="5">The sequence shown here is derived from an EMBL/GenBank/DDBJ whole genome shotgun (WGS) entry which is preliminary data.</text>
</comment>
<dbReference type="PANTHER" id="PTHR43140">
    <property type="entry name" value="TYPE-1 RESTRICTION ENZYME ECOKI SPECIFICITY PROTEIN"/>
    <property type="match status" value="1"/>
</dbReference>
<dbReference type="EC" id="3.1.21.-" evidence="5"/>
<dbReference type="Gene3D" id="3.90.220.20">
    <property type="entry name" value="DNA methylase specificity domains"/>
    <property type="match status" value="2"/>
</dbReference>
<keyword evidence="3" id="KW-0238">DNA-binding</keyword>
<keyword evidence="5" id="KW-0540">Nuclease</keyword>
<keyword evidence="2" id="KW-0680">Restriction system</keyword>
<dbReference type="CDD" id="cd17524">
    <property type="entry name" value="RMtype1_S_EcoUTORF5051P-TRD2-CR2_like"/>
    <property type="match status" value="1"/>
</dbReference>
<protein>
    <submittedName>
        <fullName evidence="5">Restriction endonuclease subunit S</fullName>
        <ecNumber evidence="5">3.1.21.-</ecNumber>
    </submittedName>
</protein>
<proteinExistence type="inferred from homology"/>
<keyword evidence="5" id="KW-0255">Endonuclease</keyword>
<comment type="similarity">
    <text evidence="1">Belongs to the type-I restriction system S methylase family.</text>
</comment>
<dbReference type="CDD" id="cd17266">
    <property type="entry name" value="RMtype1_S_Sau1132ORF3780P-TRD2-CR2_like"/>
    <property type="match status" value="1"/>
</dbReference>
<evidence type="ECO:0000259" key="4">
    <source>
        <dbReference type="Pfam" id="PF01420"/>
    </source>
</evidence>
<organism evidence="5 6">
    <name type="scientific">Roseinatronobacter domitianus</name>
    <dbReference type="NCBI Taxonomy" id="2940293"/>
    <lineage>
        <taxon>Bacteria</taxon>
        <taxon>Pseudomonadati</taxon>
        <taxon>Pseudomonadota</taxon>
        <taxon>Alphaproteobacteria</taxon>
        <taxon>Rhodobacterales</taxon>
        <taxon>Paracoccaceae</taxon>
        <taxon>Roseinatronobacter</taxon>
    </lineage>
</organism>
<keyword evidence="6" id="KW-1185">Reference proteome</keyword>
<gene>
    <name evidence="5" type="ORF">M3N55_16115</name>
</gene>
<feature type="domain" description="Type I restriction modification DNA specificity" evidence="4">
    <location>
        <begin position="190"/>
        <end position="347"/>
    </location>
</feature>
<evidence type="ECO:0000256" key="1">
    <source>
        <dbReference type="ARBA" id="ARBA00010923"/>
    </source>
</evidence>
<name>A0ABT0M5U9_9RHOB</name>